<gene>
    <name evidence="2" type="ORF">METZ01_LOCUS172639</name>
</gene>
<proteinExistence type="predicted"/>
<reference evidence="2" key="1">
    <citation type="submission" date="2018-05" db="EMBL/GenBank/DDBJ databases">
        <authorList>
            <person name="Lanie J.A."/>
            <person name="Ng W.-L."/>
            <person name="Kazmierczak K.M."/>
            <person name="Andrzejewski T.M."/>
            <person name="Davidsen T.M."/>
            <person name="Wayne K.J."/>
            <person name="Tettelin H."/>
            <person name="Glass J.I."/>
            <person name="Rusch D."/>
            <person name="Podicherti R."/>
            <person name="Tsui H.-C.T."/>
            <person name="Winkler M.E."/>
        </authorList>
    </citation>
    <scope>NUCLEOTIDE SEQUENCE</scope>
</reference>
<evidence type="ECO:0000259" key="1">
    <source>
        <dbReference type="Pfam" id="PF14192"/>
    </source>
</evidence>
<dbReference type="InterPro" id="IPR025463">
    <property type="entry name" value="DUF4314"/>
</dbReference>
<dbReference type="Pfam" id="PF14192">
    <property type="entry name" value="DUF4314"/>
    <property type="match status" value="1"/>
</dbReference>
<accession>A0A382C124</accession>
<dbReference type="EMBL" id="UINC01032319">
    <property type="protein sequence ID" value="SVB19785.1"/>
    <property type="molecule type" value="Genomic_DNA"/>
</dbReference>
<dbReference type="AlphaFoldDB" id="A0A382C124"/>
<organism evidence="2">
    <name type="scientific">marine metagenome</name>
    <dbReference type="NCBI Taxonomy" id="408172"/>
    <lineage>
        <taxon>unclassified sequences</taxon>
        <taxon>metagenomes</taxon>
        <taxon>ecological metagenomes</taxon>
    </lineage>
</organism>
<protein>
    <recommendedName>
        <fullName evidence="1">DUF4314 domain-containing protein</fullName>
    </recommendedName>
</protein>
<name>A0A382C124_9ZZZZ</name>
<evidence type="ECO:0000313" key="2">
    <source>
        <dbReference type="EMBL" id="SVB19785.1"/>
    </source>
</evidence>
<sequence length="63" mass="7028">MNVTIEKGDRIRLVYTADPYTDLVRGCEGVVRRIDAVGTVHVKWDSGSRLGLVPGLDEFVILR</sequence>
<feature type="domain" description="DUF4314" evidence="1">
    <location>
        <begin position="6"/>
        <end position="60"/>
    </location>
</feature>